<dbReference type="Pfam" id="PF13785">
    <property type="entry name" value="DUF4178"/>
    <property type="match status" value="1"/>
</dbReference>
<proteinExistence type="predicted"/>
<gene>
    <name evidence="2" type="ORF">J7W16_15010</name>
</gene>
<dbReference type="EMBL" id="JAGKSQ010000006">
    <property type="protein sequence ID" value="MBP3952432.1"/>
    <property type="molecule type" value="Genomic_DNA"/>
</dbReference>
<dbReference type="Proteomes" id="UP000678228">
    <property type="component" value="Unassembled WGS sequence"/>
</dbReference>
<dbReference type="RefSeq" id="WP_210598145.1">
    <property type="nucleotide sequence ID" value="NZ_JAGKSQ010000006.1"/>
</dbReference>
<evidence type="ECO:0000313" key="3">
    <source>
        <dbReference type="Proteomes" id="UP000678228"/>
    </source>
</evidence>
<reference evidence="2" key="1">
    <citation type="submission" date="2021-03" db="EMBL/GenBank/DDBJ databases">
        <title>Bacillus suaedae sp. nov., isolated from Suaeda aralocaspica.</title>
        <authorList>
            <person name="Lei R.F.R."/>
        </authorList>
    </citation>
    <scope>NUCLEOTIDE SEQUENCE</scope>
    <source>
        <strain evidence="2">YZJH907-2</strain>
    </source>
</reference>
<evidence type="ECO:0000259" key="1">
    <source>
        <dbReference type="Pfam" id="PF13785"/>
    </source>
</evidence>
<protein>
    <submittedName>
        <fullName evidence="2">DUF4178 domain-containing protein</fullName>
    </submittedName>
</protein>
<organism evidence="2 3">
    <name type="scientific">Halalkalibacter suaedae</name>
    <dbReference type="NCBI Taxonomy" id="2822140"/>
    <lineage>
        <taxon>Bacteria</taxon>
        <taxon>Bacillati</taxon>
        <taxon>Bacillota</taxon>
        <taxon>Bacilli</taxon>
        <taxon>Bacillales</taxon>
        <taxon>Bacillaceae</taxon>
        <taxon>Halalkalibacter</taxon>
    </lineage>
</organism>
<accession>A0A940WXH0</accession>
<keyword evidence="3" id="KW-1185">Reference proteome</keyword>
<name>A0A940WXH0_9BACI</name>
<dbReference type="AlphaFoldDB" id="A0A940WXH0"/>
<feature type="domain" description="DUF4178" evidence="1">
    <location>
        <begin position="27"/>
        <end position="158"/>
    </location>
</feature>
<dbReference type="InterPro" id="IPR025235">
    <property type="entry name" value="DUF4178"/>
</dbReference>
<sequence>MSFFQKLFGKKETSAPTVKERTVENIQVGDIVEYDLADYHVVGKLTYNDHGFEWTAYQLEGAKTIWLSMEMDDELYVGIYEKQTEKLQEPLPKELTYEGVKYHLDESGTAHVKGEGRGANVNNIQCRYFDYCDKDEENFLSVEIWGSEIELSYGYPIEHYEIKIIAGS</sequence>
<comment type="caution">
    <text evidence="2">The sequence shown here is derived from an EMBL/GenBank/DDBJ whole genome shotgun (WGS) entry which is preliminary data.</text>
</comment>
<evidence type="ECO:0000313" key="2">
    <source>
        <dbReference type="EMBL" id="MBP3952432.1"/>
    </source>
</evidence>